<feature type="domain" description="PB1-like" evidence="2">
    <location>
        <begin position="3"/>
        <end position="78"/>
    </location>
</feature>
<name>A0A5N6MYY5_9ASTR</name>
<dbReference type="InterPro" id="IPR058594">
    <property type="entry name" value="PB1-like_dom_pln"/>
</dbReference>
<organism evidence="3 4">
    <name type="scientific">Mikania micrantha</name>
    <name type="common">bitter vine</name>
    <dbReference type="NCBI Taxonomy" id="192012"/>
    <lineage>
        <taxon>Eukaryota</taxon>
        <taxon>Viridiplantae</taxon>
        <taxon>Streptophyta</taxon>
        <taxon>Embryophyta</taxon>
        <taxon>Tracheophyta</taxon>
        <taxon>Spermatophyta</taxon>
        <taxon>Magnoliopsida</taxon>
        <taxon>eudicotyledons</taxon>
        <taxon>Gunneridae</taxon>
        <taxon>Pentapetalae</taxon>
        <taxon>asterids</taxon>
        <taxon>campanulids</taxon>
        <taxon>Asterales</taxon>
        <taxon>Asteraceae</taxon>
        <taxon>Asteroideae</taxon>
        <taxon>Heliantheae alliance</taxon>
        <taxon>Eupatorieae</taxon>
        <taxon>Mikania</taxon>
    </lineage>
</organism>
<sequence length="175" mass="20349">MKNTVIYYVNAKVDYVDMIDTDTFSLIELKTMLQEIGYPKEEIMFYHFLIPDMEINFGLRPICDDQDTLLLLQYVSRFKVIQVYNGEGSSTMGIGIRSLEWHDEALTDHDQFNDTQHEAEFNMVEYKDEDGGDSMKDDDRMEDDDNNVEEVDVQSARKHGITREDAQPKSNLQAD</sequence>
<keyword evidence="4" id="KW-1185">Reference proteome</keyword>
<feature type="compositionally biased region" description="Acidic residues" evidence="1">
    <location>
        <begin position="140"/>
        <end position="152"/>
    </location>
</feature>
<evidence type="ECO:0000313" key="4">
    <source>
        <dbReference type="Proteomes" id="UP000326396"/>
    </source>
</evidence>
<comment type="caution">
    <text evidence="3">The sequence shown here is derived from an EMBL/GenBank/DDBJ whole genome shotgun (WGS) entry which is preliminary data.</text>
</comment>
<reference evidence="3 4" key="1">
    <citation type="submission" date="2019-05" db="EMBL/GenBank/DDBJ databases">
        <title>Mikania micrantha, genome provides insights into the molecular mechanism of rapid growth.</title>
        <authorList>
            <person name="Liu B."/>
        </authorList>
    </citation>
    <scope>NUCLEOTIDE SEQUENCE [LARGE SCALE GENOMIC DNA]</scope>
    <source>
        <strain evidence="3">NLD-2019</strain>
        <tissue evidence="3">Leaf</tissue>
    </source>
</reference>
<feature type="region of interest" description="Disordered" evidence="1">
    <location>
        <begin position="126"/>
        <end position="175"/>
    </location>
</feature>
<dbReference type="Pfam" id="PF26130">
    <property type="entry name" value="PB1-like"/>
    <property type="match status" value="1"/>
</dbReference>
<evidence type="ECO:0000313" key="3">
    <source>
        <dbReference type="EMBL" id="KAD4178612.1"/>
    </source>
</evidence>
<accession>A0A5N6MYY5</accession>
<dbReference type="Proteomes" id="UP000326396">
    <property type="component" value="Linkage Group LG4"/>
</dbReference>
<protein>
    <recommendedName>
        <fullName evidence="2">PB1-like domain-containing protein</fullName>
    </recommendedName>
</protein>
<dbReference type="EMBL" id="SZYD01000014">
    <property type="protein sequence ID" value="KAD4178612.1"/>
    <property type="molecule type" value="Genomic_DNA"/>
</dbReference>
<evidence type="ECO:0000256" key="1">
    <source>
        <dbReference type="SAM" id="MobiDB-lite"/>
    </source>
</evidence>
<gene>
    <name evidence="3" type="ORF">E3N88_27203</name>
</gene>
<dbReference type="OrthoDB" id="1723759at2759"/>
<evidence type="ECO:0000259" key="2">
    <source>
        <dbReference type="Pfam" id="PF26130"/>
    </source>
</evidence>
<dbReference type="AlphaFoldDB" id="A0A5N6MYY5"/>
<proteinExistence type="predicted"/>